<dbReference type="InterPro" id="IPR057275">
    <property type="entry name" value="Beta-barrel_GLAA-B_I"/>
</dbReference>
<feature type="domain" description="GLAA-B beta-barrel" evidence="1">
    <location>
        <begin position="57"/>
        <end position="154"/>
    </location>
</feature>
<dbReference type="InterPro" id="IPR011050">
    <property type="entry name" value="Pectin_lyase_fold/virulence"/>
</dbReference>
<comment type="caution">
    <text evidence="2">The sequence shown here is derived from an EMBL/GenBank/DDBJ whole genome shotgun (WGS) entry which is preliminary data.</text>
</comment>
<organism evidence="2 3">
    <name type="scientific">Parabacteroides segnis</name>
    <dbReference type="NCBI Taxonomy" id="2763058"/>
    <lineage>
        <taxon>Bacteria</taxon>
        <taxon>Pseudomonadati</taxon>
        <taxon>Bacteroidota</taxon>
        <taxon>Bacteroidia</taxon>
        <taxon>Bacteroidales</taxon>
        <taxon>Tannerellaceae</taxon>
        <taxon>Parabacteroides</taxon>
    </lineage>
</organism>
<evidence type="ECO:0000313" key="3">
    <source>
        <dbReference type="Proteomes" id="UP000644010"/>
    </source>
</evidence>
<name>A0ABR7DY68_9BACT</name>
<reference evidence="2 3" key="1">
    <citation type="submission" date="2020-08" db="EMBL/GenBank/DDBJ databases">
        <title>Genome public.</title>
        <authorList>
            <person name="Liu C."/>
            <person name="Sun Q."/>
        </authorList>
    </citation>
    <scope>NUCLEOTIDE SEQUENCE [LARGE SCALE GENOMIC DNA]</scope>
    <source>
        <strain evidence="2 3">BX2</strain>
    </source>
</reference>
<protein>
    <recommendedName>
        <fullName evidence="1">GLAA-B beta-barrel domain-containing protein</fullName>
    </recommendedName>
</protein>
<gene>
    <name evidence="2" type="ORF">H8S77_05655</name>
</gene>
<keyword evidence="3" id="KW-1185">Reference proteome</keyword>
<proteinExistence type="predicted"/>
<sequence>MKITIGIDLQNMRNITLEGNGSEFIFHGRKMQIANIDSCTNVILRDFSIDWDRPYISQATIVNASNSFLDVEIDKEEYPFVIENGKIQFIGEDWKMPVMDTYNNLYDKNNKEIVYNTWDSPLGNIFSQKAEKLPNGHIRFHGKTPYKPEPGTYVSLFHQRYAVNGFHIRNSKNITLKNLQIYHALSHGVLGERTENITMDNASMMVNEKKGRVFSIIADASHFINCKGTITITNCAHTGQGDDFINVHGINSKITKVINNHTIEVNERGRLNEPGDEVWFINKETVQRGEVAVIESKESIFENGKFSGFRYTFTKPVLSKIKENDFVENKTWNAELILKKCSILKKNRARGILVTTPEKVLIEDNYFRTAGTAILIEGDLDYWFESGANSNVNICNNTFEDCLTSGNRDESRGQWGDAVITITPSHKPQNNQEEPYHKNINIKNNLFKIFDAPLVRARSVRNFVFSKNQIEKTNTYQPYTWQKSAFMLDGCRDVVIKGNTIDKNYTSKEILIEHMKKNDIKTDDFKIDLLDNRKVNTHLEW</sequence>
<dbReference type="CDD" id="cd11691">
    <property type="entry name" value="HRI1_like"/>
    <property type="match status" value="1"/>
</dbReference>
<dbReference type="Proteomes" id="UP000644010">
    <property type="component" value="Unassembled WGS sequence"/>
</dbReference>
<dbReference type="Gene3D" id="2.160.20.10">
    <property type="entry name" value="Single-stranded right-handed beta-helix, Pectin lyase-like"/>
    <property type="match status" value="1"/>
</dbReference>
<evidence type="ECO:0000259" key="1">
    <source>
        <dbReference type="Pfam" id="PF23763"/>
    </source>
</evidence>
<dbReference type="RefSeq" id="WP_186958627.1">
    <property type="nucleotide sequence ID" value="NZ_JACOOI010000004.1"/>
</dbReference>
<accession>A0ABR7DY68</accession>
<evidence type="ECO:0000313" key="2">
    <source>
        <dbReference type="EMBL" id="MBC5642368.1"/>
    </source>
</evidence>
<dbReference type="Pfam" id="PF23763">
    <property type="entry name" value="Beta-barrel_GLAA-B_I"/>
    <property type="match status" value="1"/>
</dbReference>
<dbReference type="SUPFAM" id="SSF51126">
    <property type="entry name" value="Pectin lyase-like"/>
    <property type="match status" value="1"/>
</dbReference>
<dbReference type="InterPro" id="IPR012334">
    <property type="entry name" value="Pectin_lyas_fold"/>
</dbReference>
<dbReference type="EMBL" id="JACOOI010000004">
    <property type="protein sequence ID" value="MBC5642368.1"/>
    <property type="molecule type" value="Genomic_DNA"/>
</dbReference>